<evidence type="ECO:0000313" key="3">
    <source>
        <dbReference type="Proteomes" id="UP000282028"/>
    </source>
</evidence>
<name>A0A3M8CGS2_9BACL</name>
<dbReference type="RefSeq" id="WP_122908719.1">
    <property type="nucleotide sequence ID" value="NZ_CBCSBE010000005.1"/>
</dbReference>
<protein>
    <recommendedName>
        <fullName evidence="4">Secreted protein</fullName>
    </recommendedName>
</protein>
<evidence type="ECO:0000256" key="1">
    <source>
        <dbReference type="SAM" id="MobiDB-lite"/>
    </source>
</evidence>
<dbReference type="Proteomes" id="UP000282028">
    <property type="component" value="Unassembled WGS sequence"/>
</dbReference>
<reference evidence="2 3" key="1">
    <citation type="submission" date="2018-10" db="EMBL/GenBank/DDBJ databases">
        <title>Phylogenomics of Brevibacillus.</title>
        <authorList>
            <person name="Dunlap C."/>
        </authorList>
    </citation>
    <scope>NUCLEOTIDE SEQUENCE [LARGE SCALE GENOMIC DNA]</scope>
    <source>
        <strain evidence="2 3">JCM 12215</strain>
    </source>
</reference>
<organism evidence="2 3">
    <name type="scientific">Brevibacillus invocatus</name>
    <dbReference type="NCBI Taxonomy" id="173959"/>
    <lineage>
        <taxon>Bacteria</taxon>
        <taxon>Bacillati</taxon>
        <taxon>Bacillota</taxon>
        <taxon>Bacilli</taxon>
        <taxon>Bacillales</taxon>
        <taxon>Paenibacillaceae</taxon>
        <taxon>Brevibacillus</taxon>
    </lineage>
</organism>
<gene>
    <name evidence="2" type="ORF">EDM52_09275</name>
</gene>
<dbReference type="AlphaFoldDB" id="A0A3M8CGS2"/>
<evidence type="ECO:0000313" key="2">
    <source>
        <dbReference type="EMBL" id="RNB74902.1"/>
    </source>
</evidence>
<evidence type="ECO:0008006" key="4">
    <source>
        <dbReference type="Google" id="ProtNLM"/>
    </source>
</evidence>
<feature type="region of interest" description="Disordered" evidence="1">
    <location>
        <begin position="42"/>
        <end position="78"/>
    </location>
</feature>
<sequence>MYKGIAGAILYVAIVLGGYAVYNEYFTEEQQVAVEEQYPGITHTSQNDSHEDSHEDSKEEHGGDSHENEAGHGDGSQVHTYVQSESNGIRIYLKDYLGNAVDELAVNHEKLLHFIVVDEQLQKYYHLHPEQIGKGEFHIDNVLPDGFYKGFIDIKPEKLAYQVTPVLFVVGNPVEQSHGHRLMADQTLVQEIDGETVKLNMSTDLINETVTLSFDLNRTALTPYLGAMGHVVILDEEAQNFVHVHPVNHEDPVFQTKFKKPGLYKIWAEFKQGEKVRAFPYVVEIKE</sequence>
<dbReference type="EMBL" id="RHHR01000013">
    <property type="protein sequence ID" value="RNB74902.1"/>
    <property type="molecule type" value="Genomic_DNA"/>
</dbReference>
<comment type="caution">
    <text evidence="2">The sequence shown here is derived from an EMBL/GenBank/DDBJ whole genome shotgun (WGS) entry which is preliminary data.</text>
</comment>
<feature type="compositionally biased region" description="Basic and acidic residues" evidence="1">
    <location>
        <begin position="48"/>
        <end position="72"/>
    </location>
</feature>
<dbReference type="OrthoDB" id="128043at2"/>
<accession>A0A3M8CGS2</accession>
<keyword evidence="3" id="KW-1185">Reference proteome</keyword>
<proteinExistence type="predicted"/>